<evidence type="ECO:0000313" key="1">
    <source>
        <dbReference type="EMBL" id="CUM79867.1"/>
    </source>
</evidence>
<name>A0A173RQ38_9FIRM</name>
<evidence type="ECO:0000313" key="2">
    <source>
        <dbReference type="Proteomes" id="UP000095727"/>
    </source>
</evidence>
<dbReference type="EMBL" id="CYXR01000004">
    <property type="protein sequence ID" value="CUM79867.1"/>
    <property type="molecule type" value="Genomic_DNA"/>
</dbReference>
<proteinExistence type="predicted"/>
<dbReference type="RefSeq" id="WP_055155848.1">
    <property type="nucleotide sequence ID" value="NZ_JADNIP010000025.1"/>
</dbReference>
<gene>
    <name evidence="1" type="ORF">ERS852574_00773</name>
</gene>
<reference evidence="1 2" key="1">
    <citation type="submission" date="2015-09" db="EMBL/GenBank/DDBJ databases">
        <authorList>
            <consortium name="Pathogen Informatics"/>
        </authorList>
    </citation>
    <scope>NUCLEOTIDE SEQUENCE [LARGE SCALE GENOMIC DNA]</scope>
    <source>
        <strain evidence="1 2">2789STDY5834962</strain>
    </source>
</reference>
<dbReference type="AlphaFoldDB" id="A0A173RQ38"/>
<protein>
    <submittedName>
        <fullName evidence="1">Uncharacterized protein</fullName>
    </submittedName>
</protein>
<accession>A0A173RQ38</accession>
<sequence length="84" mass="9997">MAGKEIKKMKFFGYEKDSEKLMKLSEATFDGTLEELEDLIDFLKTVQEEHSKVAKKTDMCHSHFRDWSNKWNKEDSDFIVVTRF</sequence>
<dbReference type="Proteomes" id="UP000095727">
    <property type="component" value="Unassembled WGS sequence"/>
</dbReference>
<organism evidence="1 2">
    <name type="scientific">Coprococcus comes</name>
    <dbReference type="NCBI Taxonomy" id="410072"/>
    <lineage>
        <taxon>Bacteria</taxon>
        <taxon>Bacillati</taxon>
        <taxon>Bacillota</taxon>
        <taxon>Clostridia</taxon>
        <taxon>Lachnospirales</taxon>
        <taxon>Lachnospiraceae</taxon>
        <taxon>Coprococcus</taxon>
    </lineage>
</organism>